<dbReference type="InterPro" id="IPR002104">
    <property type="entry name" value="Integrase_catalytic"/>
</dbReference>
<dbReference type="GO" id="GO:0008907">
    <property type="term" value="F:integrase activity"/>
    <property type="evidence" value="ECO:0007669"/>
    <property type="project" value="InterPro"/>
</dbReference>
<dbReference type="AlphaFoldDB" id="A0A9W3K878"/>
<dbReference type="InterPro" id="IPR015094">
    <property type="entry name" value="Integrase_lambda-typ_DNA-bd_N"/>
</dbReference>
<dbReference type="Gene3D" id="1.10.443.10">
    <property type="entry name" value="Intergrase catalytic core"/>
    <property type="match status" value="1"/>
</dbReference>
<protein>
    <submittedName>
        <fullName evidence="8">Integrase family protein</fullName>
    </submittedName>
</protein>
<dbReference type="Pfam" id="PF22022">
    <property type="entry name" value="Phage_int_M"/>
    <property type="match status" value="1"/>
</dbReference>
<keyword evidence="2" id="KW-0229">DNA integration</keyword>
<dbReference type="InterPro" id="IPR053876">
    <property type="entry name" value="Phage_int_M"/>
</dbReference>
<evidence type="ECO:0000259" key="7">
    <source>
        <dbReference type="Pfam" id="PF22022"/>
    </source>
</evidence>
<dbReference type="Gene3D" id="1.10.150.130">
    <property type="match status" value="1"/>
</dbReference>
<dbReference type="GO" id="GO:0003677">
    <property type="term" value="F:DNA binding"/>
    <property type="evidence" value="ECO:0007669"/>
    <property type="project" value="UniProtKB-KW"/>
</dbReference>
<dbReference type="SUPFAM" id="SSF54171">
    <property type="entry name" value="DNA-binding domain"/>
    <property type="match status" value="1"/>
</dbReference>
<dbReference type="Pfam" id="PF00589">
    <property type="entry name" value="Phage_integrase"/>
    <property type="match status" value="1"/>
</dbReference>
<dbReference type="Proteomes" id="UP000032866">
    <property type="component" value="Chromosome 2"/>
</dbReference>
<organism evidence="8 9">
    <name type="scientific">Burkholderia cepacia GG4</name>
    <dbReference type="NCBI Taxonomy" id="1009846"/>
    <lineage>
        <taxon>Bacteria</taxon>
        <taxon>Pseudomonadati</taxon>
        <taxon>Pseudomonadota</taxon>
        <taxon>Betaproteobacteria</taxon>
        <taxon>Burkholderiales</taxon>
        <taxon>Burkholderiaceae</taxon>
        <taxon>Burkholderia</taxon>
        <taxon>Burkholderia cepacia complex</taxon>
    </lineage>
</organism>
<comment type="similarity">
    <text evidence="1">Belongs to the 'phage' integrase family.</text>
</comment>
<dbReference type="EMBL" id="CP003775">
    <property type="protein sequence ID" value="AFQ50407.1"/>
    <property type="molecule type" value="Genomic_DNA"/>
</dbReference>
<dbReference type="InterPro" id="IPR010998">
    <property type="entry name" value="Integrase_recombinase_N"/>
</dbReference>
<dbReference type="RefSeq" id="WP_014899177.1">
    <property type="nucleotide sequence ID" value="NC_018514.1"/>
</dbReference>
<evidence type="ECO:0000256" key="3">
    <source>
        <dbReference type="ARBA" id="ARBA00023125"/>
    </source>
</evidence>
<keyword evidence="3" id="KW-0238">DNA-binding</keyword>
<dbReference type="Gene3D" id="3.30.160.60">
    <property type="entry name" value="Classic Zinc Finger"/>
    <property type="match status" value="1"/>
</dbReference>
<name>A0A9W3K878_BURCE</name>
<dbReference type="Pfam" id="PF09003">
    <property type="entry name" value="Arm-DNA-bind_1"/>
    <property type="match status" value="1"/>
</dbReference>
<accession>A0A9W3K878</accession>
<feature type="domain" description="Integrase lambda-type N-terminal DNA-binding" evidence="6">
    <location>
        <begin position="1"/>
        <end position="70"/>
    </location>
</feature>
<evidence type="ECO:0000256" key="2">
    <source>
        <dbReference type="ARBA" id="ARBA00022908"/>
    </source>
</evidence>
<dbReference type="InterPro" id="IPR016177">
    <property type="entry name" value="DNA-bd_dom_sf"/>
</dbReference>
<evidence type="ECO:0000259" key="5">
    <source>
        <dbReference type="Pfam" id="PF00589"/>
    </source>
</evidence>
<gene>
    <name evidence="8" type="ORF">GEM_4017</name>
</gene>
<dbReference type="GO" id="GO:0006310">
    <property type="term" value="P:DNA recombination"/>
    <property type="evidence" value="ECO:0007669"/>
    <property type="project" value="UniProtKB-KW"/>
</dbReference>
<dbReference type="InterPro" id="IPR011010">
    <property type="entry name" value="DNA_brk_join_enz"/>
</dbReference>
<evidence type="ECO:0000256" key="4">
    <source>
        <dbReference type="ARBA" id="ARBA00023172"/>
    </source>
</evidence>
<evidence type="ECO:0000256" key="1">
    <source>
        <dbReference type="ARBA" id="ARBA00008857"/>
    </source>
</evidence>
<evidence type="ECO:0000313" key="9">
    <source>
        <dbReference type="Proteomes" id="UP000032866"/>
    </source>
</evidence>
<dbReference type="SUPFAM" id="SSF56349">
    <property type="entry name" value="DNA breaking-rejoining enzymes"/>
    <property type="match status" value="1"/>
</dbReference>
<dbReference type="InterPro" id="IPR013762">
    <property type="entry name" value="Integrase-like_cat_sf"/>
</dbReference>
<proteinExistence type="inferred from homology"/>
<reference evidence="8 9" key="1">
    <citation type="journal article" date="2012" name="J. Bacteriol.">
        <title>Complete Genome Sequence of Burkholderia sp. Strain GG4, a Betaproteobacterium That Reduces 3-Oxo-N-Acylhomoserine Lactones and Produces Different N-Acylhomoserine Lactones.</title>
        <authorList>
            <person name="Hong K.W."/>
            <person name="Koh C.L."/>
            <person name="Sam C.K."/>
            <person name="Yin W.F."/>
            <person name="Chan K.G."/>
        </authorList>
    </citation>
    <scope>NUCLEOTIDE SEQUENCE [LARGE SCALE GENOMIC DNA]</scope>
    <source>
        <strain evidence="8 9">GG4</strain>
    </source>
</reference>
<keyword evidence="4" id="KW-0233">DNA recombination</keyword>
<feature type="domain" description="Tyr recombinase" evidence="5">
    <location>
        <begin position="175"/>
        <end position="347"/>
    </location>
</feature>
<feature type="domain" description="Phage integrase central" evidence="7">
    <location>
        <begin position="91"/>
        <end position="162"/>
    </location>
</feature>
<evidence type="ECO:0000259" key="6">
    <source>
        <dbReference type="Pfam" id="PF09003"/>
    </source>
</evidence>
<dbReference type="KEGG" id="bct:GEM_4017"/>
<evidence type="ECO:0000313" key="8">
    <source>
        <dbReference type="EMBL" id="AFQ50407.1"/>
    </source>
</evidence>
<sequence length="359" mass="39650">MAARPRVRTRANWPEHLHEPRPGYFTWYDPRTKKTHVLGRIPLAQAIYEATEANMLVATGKSAKTLAERVESDSPTFSELLKKMPVSEKYNTAQSRKLSDGRLEAKLGKIKCAELTTKHFADILEAIVADGKIALAKVVRARSMAVCRRGVSLGWMSANPALLTEGVKFKTKRSRLTLETFQKILAQAPTVTSWLENAMLLALVSGQDRSTCARWERSWVKHGHARVTRQKTGVVVEIPTTLRLDAIGMALADVIARCKKTGVISQYLIHYTTRKNGTVPGAPVGLAVISAAFARARRKAKIPDENAPSFHEIRSLAKRLYDKQGGIDTKALLGHMSDTSAETYADARGIEPIRVKVSS</sequence>